<gene>
    <name evidence="1" type="ORF">L195_g061972</name>
</gene>
<sequence>NWFCYDIDGSAHLCRSFYPPLAALSDVDNSPQSNLDYLLILPPVCALLPVKAVTDTAALRKP</sequence>
<dbReference type="AlphaFoldDB" id="A0A2K3KCY5"/>
<dbReference type="Proteomes" id="UP000236291">
    <property type="component" value="Unassembled WGS sequence"/>
</dbReference>
<feature type="non-terminal residue" evidence="1">
    <location>
        <position position="1"/>
    </location>
</feature>
<reference evidence="1 2" key="1">
    <citation type="journal article" date="2014" name="Am. J. Bot.">
        <title>Genome assembly and annotation for red clover (Trifolium pratense; Fabaceae).</title>
        <authorList>
            <person name="Istvanek J."/>
            <person name="Jaros M."/>
            <person name="Krenek A."/>
            <person name="Repkova J."/>
        </authorList>
    </citation>
    <scope>NUCLEOTIDE SEQUENCE [LARGE SCALE GENOMIC DNA]</scope>
    <source>
        <strain evidence="2">cv. Tatra</strain>
        <tissue evidence="1">Young leaves</tissue>
    </source>
</reference>
<dbReference type="EMBL" id="ASHM01162249">
    <property type="protein sequence ID" value="PNX64141.1"/>
    <property type="molecule type" value="Genomic_DNA"/>
</dbReference>
<comment type="caution">
    <text evidence="1">The sequence shown here is derived from an EMBL/GenBank/DDBJ whole genome shotgun (WGS) entry which is preliminary data.</text>
</comment>
<proteinExistence type="predicted"/>
<name>A0A2K3KCY5_TRIPR</name>
<evidence type="ECO:0000313" key="1">
    <source>
        <dbReference type="EMBL" id="PNX64141.1"/>
    </source>
</evidence>
<reference evidence="1 2" key="2">
    <citation type="journal article" date="2017" name="Front. Plant Sci.">
        <title>Gene Classification and Mining of Molecular Markers Useful in Red Clover (Trifolium pratense) Breeding.</title>
        <authorList>
            <person name="Istvanek J."/>
            <person name="Dluhosova J."/>
            <person name="Dluhos P."/>
            <person name="Patkova L."/>
            <person name="Nedelnik J."/>
            <person name="Repkova J."/>
        </authorList>
    </citation>
    <scope>NUCLEOTIDE SEQUENCE [LARGE SCALE GENOMIC DNA]</scope>
    <source>
        <strain evidence="2">cv. Tatra</strain>
        <tissue evidence="1">Young leaves</tissue>
    </source>
</reference>
<protein>
    <submittedName>
        <fullName evidence="1">Uncharacterized protein</fullName>
    </submittedName>
</protein>
<accession>A0A2K3KCY5</accession>
<evidence type="ECO:0000313" key="2">
    <source>
        <dbReference type="Proteomes" id="UP000236291"/>
    </source>
</evidence>
<organism evidence="1 2">
    <name type="scientific">Trifolium pratense</name>
    <name type="common">Red clover</name>
    <dbReference type="NCBI Taxonomy" id="57577"/>
    <lineage>
        <taxon>Eukaryota</taxon>
        <taxon>Viridiplantae</taxon>
        <taxon>Streptophyta</taxon>
        <taxon>Embryophyta</taxon>
        <taxon>Tracheophyta</taxon>
        <taxon>Spermatophyta</taxon>
        <taxon>Magnoliopsida</taxon>
        <taxon>eudicotyledons</taxon>
        <taxon>Gunneridae</taxon>
        <taxon>Pentapetalae</taxon>
        <taxon>rosids</taxon>
        <taxon>fabids</taxon>
        <taxon>Fabales</taxon>
        <taxon>Fabaceae</taxon>
        <taxon>Papilionoideae</taxon>
        <taxon>50 kb inversion clade</taxon>
        <taxon>NPAAA clade</taxon>
        <taxon>Hologalegina</taxon>
        <taxon>IRL clade</taxon>
        <taxon>Trifolieae</taxon>
        <taxon>Trifolium</taxon>
    </lineage>
</organism>